<name>A0ABU4ER16_WILMA</name>
<dbReference type="InterPro" id="IPR036188">
    <property type="entry name" value="FAD/NAD-bd_sf"/>
</dbReference>
<dbReference type="InterPro" id="IPR023753">
    <property type="entry name" value="FAD/NAD-binding_dom"/>
</dbReference>
<sequence>MKHDVLIVGGGTAGLSAALVLARACRRVMVVDADRPRNAPSEHLHGYLTRDGMNPGQLLDIGRSEVLEVGGEIRQGCVTALTVEGPQRFMARLDDGSTVEARAVLIATGLRDELPNIAGIQEHWGKQVVHCPYCHGYEVRGTALGVVGGDNRPFSMHQAALVRQWSHDVVFFPNTITIDPIEHQRLAARGIRIVEGQVNEVLGTGDGLDVILANGERVRRSTVFIGPRFTPAADLLHSLGCAHDDSGFPTTDSTGLTNIPGVWAAGNVNDSPAQLINAASAGSRAAIALNHHLLAYDIDHAVTGMAAQESC</sequence>
<evidence type="ECO:0000256" key="1">
    <source>
        <dbReference type="ARBA" id="ARBA00022630"/>
    </source>
</evidence>
<evidence type="ECO:0000313" key="5">
    <source>
        <dbReference type="EMBL" id="MDV7133062.1"/>
    </source>
</evidence>
<keyword evidence="2" id="KW-0560">Oxidoreductase</keyword>
<gene>
    <name evidence="5" type="ORF">R4198_05085</name>
</gene>
<dbReference type="InterPro" id="IPR050097">
    <property type="entry name" value="Ferredoxin-NADP_redctase_2"/>
</dbReference>
<reference evidence="5 6" key="1">
    <citation type="submission" date="2023-10" db="EMBL/GenBank/DDBJ databases">
        <title>Development of a sustainable strategy for remediation of hydrocarbon-contaminated territories based on the waste exchange concept.</title>
        <authorList>
            <person name="Krivoruchko A."/>
        </authorList>
    </citation>
    <scope>NUCLEOTIDE SEQUENCE [LARGE SCALE GENOMIC DNA]</scope>
    <source>
        <strain evidence="5 6">IEGM 1236</strain>
    </source>
</reference>
<dbReference type="Pfam" id="PF07992">
    <property type="entry name" value="Pyr_redox_2"/>
    <property type="match status" value="1"/>
</dbReference>
<keyword evidence="6" id="KW-1185">Reference proteome</keyword>
<comment type="catalytic activity">
    <reaction evidence="3">
        <text>[thioredoxin]-dithiol + NADP(+) = [thioredoxin]-disulfide + NADPH + H(+)</text>
        <dbReference type="Rhea" id="RHEA:20345"/>
        <dbReference type="Rhea" id="RHEA-COMP:10698"/>
        <dbReference type="Rhea" id="RHEA-COMP:10700"/>
        <dbReference type="ChEBI" id="CHEBI:15378"/>
        <dbReference type="ChEBI" id="CHEBI:29950"/>
        <dbReference type="ChEBI" id="CHEBI:50058"/>
        <dbReference type="ChEBI" id="CHEBI:57783"/>
        <dbReference type="ChEBI" id="CHEBI:58349"/>
        <dbReference type="EC" id="1.8.1.9"/>
    </reaction>
</comment>
<comment type="caution">
    <text evidence="5">The sequence shown here is derived from an EMBL/GenBank/DDBJ whole genome shotgun (WGS) entry which is preliminary data.</text>
</comment>
<dbReference type="RefSeq" id="WP_317712328.1">
    <property type="nucleotide sequence ID" value="NZ_JAWLUM010000001.1"/>
</dbReference>
<accession>A0ABU4ER16</accession>
<keyword evidence="1" id="KW-0285">Flavoprotein</keyword>
<feature type="domain" description="FAD/NAD(P)-binding" evidence="4">
    <location>
        <begin position="3"/>
        <end position="282"/>
    </location>
</feature>
<dbReference type="SUPFAM" id="SSF51905">
    <property type="entry name" value="FAD/NAD(P)-binding domain"/>
    <property type="match status" value="1"/>
</dbReference>
<dbReference type="PRINTS" id="PR00368">
    <property type="entry name" value="FADPNR"/>
</dbReference>
<organism evidence="5 6">
    <name type="scientific">Williamsia marianensis</name>
    <dbReference type="NCBI Taxonomy" id="85044"/>
    <lineage>
        <taxon>Bacteria</taxon>
        <taxon>Bacillati</taxon>
        <taxon>Actinomycetota</taxon>
        <taxon>Actinomycetes</taxon>
        <taxon>Mycobacteriales</taxon>
        <taxon>Nocardiaceae</taxon>
        <taxon>Williamsia</taxon>
    </lineage>
</organism>
<dbReference type="PANTHER" id="PTHR48105">
    <property type="entry name" value="THIOREDOXIN REDUCTASE 1-RELATED-RELATED"/>
    <property type="match status" value="1"/>
</dbReference>
<proteinExistence type="predicted"/>
<dbReference type="Gene3D" id="3.50.50.60">
    <property type="entry name" value="FAD/NAD(P)-binding domain"/>
    <property type="match status" value="2"/>
</dbReference>
<evidence type="ECO:0000259" key="4">
    <source>
        <dbReference type="Pfam" id="PF07992"/>
    </source>
</evidence>
<dbReference type="EMBL" id="JAWLUM010000001">
    <property type="protein sequence ID" value="MDV7133062.1"/>
    <property type="molecule type" value="Genomic_DNA"/>
</dbReference>
<evidence type="ECO:0000256" key="3">
    <source>
        <dbReference type="ARBA" id="ARBA00048132"/>
    </source>
</evidence>
<protein>
    <submittedName>
        <fullName evidence="5">NAD(P)/FAD-dependent oxidoreductase</fullName>
    </submittedName>
</protein>
<dbReference type="Proteomes" id="UP001185792">
    <property type="component" value="Unassembled WGS sequence"/>
</dbReference>
<dbReference type="PRINTS" id="PR00469">
    <property type="entry name" value="PNDRDTASEII"/>
</dbReference>
<evidence type="ECO:0000313" key="6">
    <source>
        <dbReference type="Proteomes" id="UP001185792"/>
    </source>
</evidence>
<evidence type="ECO:0000256" key="2">
    <source>
        <dbReference type="ARBA" id="ARBA00023002"/>
    </source>
</evidence>